<accession>A0A4Z0JE50</accession>
<dbReference type="SUPFAM" id="SSF53474">
    <property type="entry name" value="alpha/beta-Hydrolases"/>
    <property type="match status" value="1"/>
</dbReference>
<dbReference type="RefSeq" id="WP_135366800.1">
    <property type="nucleotide sequence ID" value="NZ_RKLX01000001.1"/>
</dbReference>
<keyword evidence="2" id="KW-1185">Reference proteome</keyword>
<dbReference type="OrthoDB" id="503948at2"/>
<name>A0A4Z0JE50_9LACO</name>
<dbReference type="Pfam" id="PF06028">
    <property type="entry name" value="DUF915"/>
    <property type="match status" value="2"/>
</dbReference>
<sequence>MKHRRGLTVLLTTLLVLGSFGGWWNDRWAVLRSVRVPQTRTATLFLPGTHGAWLSLRSMVTSLDRPHVGTFALTARVSWNGHVHWHQRRRVAANNPLVPVIFADNTHPHRQARQLTTVLTQLHRRYGVTRVNLVGHSSGGTIAYDYLADHAPAPVTVRRIAMVGADFPGRTRLRDHYPQLQILNLAGVIGRTANDSEVPVKTVTPLRHLVAGHVGRYQFATISGPVWDTQHSLLHENPALDVRLIRYLYPPS</sequence>
<gene>
    <name evidence="1" type="ORF">EGT51_00260</name>
</gene>
<evidence type="ECO:0000313" key="2">
    <source>
        <dbReference type="Proteomes" id="UP000297348"/>
    </source>
</evidence>
<dbReference type="InterPro" id="IPR029058">
    <property type="entry name" value="AB_hydrolase_fold"/>
</dbReference>
<comment type="caution">
    <text evidence="1">The sequence shown here is derived from an EMBL/GenBank/DDBJ whole genome shotgun (WGS) entry which is preliminary data.</text>
</comment>
<proteinExistence type="predicted"/>
<organism evidence="1 2">
    <name type="scientific">Levilactobacillus suantsaiihabitans</name>
    <dbReference type="NCBI Taxonomy" id="2487722"/>
    <lineage>
        <taxon>Bacteria</taxon>
        <taxon>Bacillati</taxon>
        <taxon>Bacillota</taxon>
        <taxon>Bacilli</taxon>
        <taxon>Lactobacillales</taxon>
        <taxon>Lactobacillaceae</taxon>
        <taxon>Levilactobacillus</taxon>
    </lineage>
</organism>
<dbReference type="Gene3D" id="3.40.50.1820">
    <property type="entry name" value="alpha/beta hydrolase"/>
    <property type="match status" value="2"/>
</dbReference>
<dbReference type="InterPro" id="IPR010315">
    <property type="entry name" value="DUF915_hydro-like"/>
</dbReference>
<dbReference type="GO" id="GO:0016787">
    <property type="term" value="F:hydrolase activity"/>
    <property type="evidence" value="ECO:0007669"/>
    <property type="project" value="UniProtKB-KW"/>
</dbReference>
<evidence type="ECO:0000313" key="1">
    <source>
        <dbReference type="EMBL" id="TGD20219.1"/>
    </source>
</evidence>
<keyword evidence="1" id="KW-0378">Hydrolase</keyword>
<dbReference type="Proteomes" id="UP000297348">
    <property type="component" value="Unassembled WGS sequence"/>
</dbReference>
<dbReference type="EMBL" id="RKLX01000001">
    <property type="protein sequence ID" value="TGD20219.1"/>
    <property type="molecule type" value="Genomic_DNA"/>
</dbReference>
<reference evidence="1 2" key="1">
    <citation type="submission" date="2018-10" db="EMBL/GenBank/DDBJ databases">
        <title>Lactobacillus sp. R7 and Lactobacillus sp. R19 isolated from fermented mustard green product of Taiwan.</title>
        <authorList>
            <person name="Lin S.-T."/>
        </authorList>
    </citation>
    <scope>NUCLEOTIDE SEQUENCE [LARGE SCALE GENOMIC DNA]</scope>
    <source>
        <strain evidence="1 2">BCRC 81129</strain>
    </source>
</reference>
<dbReference type="AlphaFoldDB" id="A0A4Z0JE50"/>
<protein>
    <submittedName>
        <fullName evidence="1">Alpha/beta hydrolase</fullName>
    </submittedName>
</protein>